<dbReference type="KEGG" id="slr:L21SP2_1772"/>
<dbReference type="Gene3D" id="1.10.287.1490">
    <property type="match status" value="1"/>
</dbReference>
<dbReference type="eggNOG" id="COG1579">
    <property type="taxonomic scope" value="Bacteria"/>
</dbReference>
<dbReference type="STRING" id="1307761.L21SP2_1772"/>
<dbReference type="RefSeq" id="WP_024268067.1">
    <property type="nucleotide sequence ID" value="NC_023035.1"/>
</dbReference>
<feature type="region of interest" description="Disordered" evidence="1">
    <location>
        <begin position="133"/>
        <end position="153"/>
    </location>
</feature>
<feature type="compositionally biased region" description="Acidic residues" evidence="1">
    <location>
        <begin position="255"/>
        <end position="311"/>
    </location>
</feature>
<accession>V5WHY1</accession>
<evidence type="ECO:0000259" key="2">
    <source>
        <dbReference type="Pfam" id="PF02591"/>
    </source>
</evidence>
<feature type="domain" description="C4-type zinc ribbon" evidence="2">
    <location>
        <begin position="199"/>
        <end position="230"/>
    </location>
</feature>
<dbReference type="AlphaFoldDB" id="V5WHY1"/>
<dbReference type="Proteomes" id="UP000018680">
    <property type="component" value="Chromosome"/>
</dbReference>
<dbReference type="InterPro" id="IPR003743">
    <property type="entry name" value="Zf-RING_7"/>
</dbReference>
<keyword evidence="4" id="KW-1185">Reference proteome</keyword>
<proteinExistence type="predicted"/>
<feature type="region of interest" description="Disordered" evidence="1">
    <location>
        <begin position="255"/>
        <end position="339"/>
    </location>
</feature>
<dbReference type="EMBL" id="CP006939">
    <property type="protein sequence ID" value="AHC15149.1"/>
    <property type="molecule type" value="Genomic_DNA"/>
</dbReference>
<evidence type="ECO:0000256" key="1">
    <source>
        <dbReference type="SAM" id="MobiDB-lite"/>
    </source>
</evidence>
<protein>
    <submittedName>
        <fullName evidence="3">RNA polymerase sigma factor RpoD</fullName>
    </submittedName>
</protein>
<feature type="compositionally biased region" description="Acidic residues" evidence="1">
    <location>
        <begin position="320"/>
        <end position="339"/>
    </location>
</feature>
<organism evidence="3 4">
    <name type="scientific">Salinispira pacifica</name>
    <dbReference type="NCBI Taxonomy" id="1307761"/>
    <lineage>
        <taxon>Bacteria</taxon>
        <taxon>Pseudomonadati</taxon>
        <taxon>Spirochaetota</taxon>
        <taxon>Spirochaetia</taxon>
        <taxon>Spirochaetales</taxon>
        <taxon>Spirochaetaceae</taxon>
        <taxon>Salinispira</taxon>
    </lineage>
</organism>
<name>V5WHY1_9SPIO</name>
<sequence>MIQEILNKLQELQDVLAEKYSIENELKNIPKALNTKTELVNRLKKSFVEKNERLESGRAKVQDLRIKMTDAEREREKYEEQIVNINTQREYEALVKEIREASEREQNFRKDLQREQKYLEELQQSIEREESLIQEQEKELTSEQEKIKEESDKRQKLLETLNKQEDEITPGMDEEMVFKFKRIIRSKGGKGIVPLRRSVCTGCNMILPAQFVNDVKAEKDVLFCPYCSMILYHQPEAPEGEDILDFDDNTVLFDDDEEFDDDFSDDFEDKDSDDDEDDDFEEDEDEEEDEDDIEEDDDDFDDDDDVEDDHIEGDGIAEQSLEDVEEEEEDLNDEDLDEE</sequence>
<dbReference type="PANTHER" id="PTHR39082">
    <property type="entry name" value="PHOSPHOLIPASE C-BETA-2-RELATED"/>
    <property type="match status" value="1"/>
</dbReference>
<gene>
    <name evidence="3" type="ORF">L21SP2_1772</name>
</gene>
<dbReference type="InterPro" id="IPR052376">
    <property type="entry name" value="Oxidative_Scav/Glycosyltrans"/>
</dbReference>
<reference evidence="3 4" key="1">
    <citation type="journal article" date="2015" name="Stand. Genomic Sci.">
        <title>Complete genome sequence and description of Salinispira pacifica gen. nov., sp. nov., a novel spirochaete isolated form a hypersaline microbial mat.</title>
        <authorList>
            <person name="Ben Hania W."/>
            <person name="Joseph M."/>
            <person name="Schumann P."/>
            <person name="Bunk B."/>
            <person name="Fiebig A."/>
            <person name="Sproer C."/>
            <person name="Klenk H.P."/>
            <person name="Fardeau M.L."/>
            <person name="Spring S."/>
        </authorList>
    </citation>
    <scope>NUCLEOTIDE SEQUENCE [LARGE SCALE GENOMIC DNA]</scope>
    <source>
        <strain evidence="3 4">L21-RPul-D2</strain>
    </source>
</reference>
<dbReference type="PANTHER" id="PTHR39082:SF1">
    <property type="entry name" value="SCAVENGER RECEPTOR CLASS A MEMBER 3"/>
    <property type="match status" value="1"/>
</dbReference>
<evidence type="ECO:0000313" key="4">
    <source>
        <dbReference type="Proteomes" id="UP000018680"/>
    </source>
</evidence>
<dbReference type="PATRIC" id="fig|1307761.3.peg.1766"/>
<dbReference type="HOGENOM" id="CLU_073076_2_1_12"/>
<dbReference type="Pfam" id="PF02591">
    <property type="entry name" value="Zn_ribbon_9"/>
    <property type="match status" value="1"/>
</dbReference>
<dbReference type="OrthoDB" id="9795058at2"/>
<evidence type="ECO:0000313" key="3">
    <source>
        <dbReference type="EMBL" id="AHC15149.1"/>
    </source>
</evidence>